<evidence type="ECO:0000259" key="4">
    <source>
        <dbReference type="PROSITE" id="PS50949"/>
    </source>
</evidence>
<evidence type="ECO:0000313" key="7">
    <source>
        <dbReference type="Proteomes" id="UP000199690"/>
    </source>
</evidence>
<accession>A0A1I1KYK6</accession>
<dbReference type="PROSITE" id="PS50949">
    <property type="entry name" value="HTH_GNTR"/>
    <property type="match status" value="1"/>
</dbReference>
<dbReference type="AlphaFoldDB" id="A0A1H5V5L2"/>
<proteinExistence type="predicted"/>
<keyword evidence="3" id="KW-0804">Transcription</keyword>
<keyword evidence="2" id="KW-0238">DNA-binding</keyword>
<keyword evidence="1" id="KW-0805">Transcription regulation</keyword>
<dbReference type="PANTHER" id="PTHR44846">
    <property type="entry name" value="MANNOSYL-D-GLYCERATE TRANSPORT/METABOLISM SYSTEM REPRESSOR MNGR-RELATED"/>
    <property type="match status" value="1"/>
</dbReference>
<accession>A0A1H5V5L2</accession>
<dbReference type="SMART" id="SM00345">
    <property type="entry name" value="HTH_GNTR"/>
    <property type="match status" value="1"/>
</dbReference>
<evidence type="ECO:0000313" key="8">
    <source>
        <dbReference type="Proteomes" id="UP000236729"/>
    </source>
</evidence>
<dbReference type="SUPFAM" id="SSF46785">
    <property type="entry name" value="Winged helix' DNA-binding domain"/>
    <property type="match status" value="1"/>
</dbReference>
<dbReference type="Gene3D" id="1.10.10.10">
    <property type="entry name" value="Winged helix-like DNA-binding domain superfamily/Winged helix DNA-binding domain"/>
    <property type="match status" value="1"/>
</dbReference>
<dbReference type="SMART" id="SM00866">
    <property type="entry name" value="UTRA"/>
    <property type="match status" value="1"/>
</dbReference>
<protein>
    <submittedName>
        <fullName evidence="5">GntR family transcriptional regulator</fullName>
    </submittedName>
    <submittedName>
        <fullName evidence="6">Transcriptional regulator, GntR family</fullName>
    </submittedName>
</protein>
<dbReference type="InterPro" id="IPR000524">
    <property type="entry name" value="Tscrpt_reg_HTH_GntR"/>
</dbReference>
<evidence type="ECO:0000256" key="1">
    <source>
        <dbReference type="ARBA" id="ARBA00023015"/>
    </source>
</evidence>
<dbReference type="PANTHER" id="PTHR44846:SF1">
    <property type="entry name" value="MANNOSYL-D-GLYCERATE TRANSPORT_METABOLISM SYSTEM REPRESSOR MNGR-RELATED"/>
    <property type="match status" value="1"/>
</dbReference>
<evidence type="ECO:0000256" key="3">
    <source>
        <dbReference type="ARBA" id="ARBA00023163"/>
    </source>
</evidence>
<dbReference type="GO" id="GO:0003677">
    <property type="term" value="F:DNA binding"/>
    <property type="evidence" value="ECO:0007669"/>
    <property type="project" value="UniProtKB-KW"/>
</dbReference>
<evidence type="ECO:0000313" key="6">
    <source>
        <dbReference type="EMBL" id="SFC65907.1"/>
    </source>
</evidence>
<feature type="domain" description="HTH gntR-type" evidence="4">
    <location>
        <begin position="9"/>
        <end position="77"/>
    </location>
</feature>
<keyword evidence="7" id="KW-1185">Reference proteome</keyword>
<dbReference type="Gene3D" id="3.40.1410.10">
    <property type="entry name" value="Chorismate lyase-like"/>
    <property type="match status" value="1"/>
</dbReference>
<dbReference type="EMBL" id="FNVB01000002">
    <property type="protein sequence ID" value="SEF81737.1"/>
    <property type="molecule type" value="Genomic_DNA"/>
</dbReference>
<dbReference type="Pfam" id="PF00392">
    <property type="entry name" value="GntR"/>
    <property type="match status" value="1"/>
</dbReference>
<dbReference type="InterPro" id="IPR036388">
    <property type="entry name" value="WH-like_DNA-bd_sf"/>
</dbReference>
<reference evidence="5" key="1">
    <citation type="submission" date="2016-10" db="EMBL/GenBank/DDBJ databases">
        <authorList>
            <person name="de Groot N.N."/>
        </authorList>
    </citation>
    <scope>NUCLEOTIDE SEQUENCE [LARGE SCALE GENOMIC DNA]</scope>
    <source>
        <strain evidence="5">ATCC 20501</strain>
    </source>
</reference>
<dbReference type="GO" id="GO:0003700">
    <property type="term" value="F:DNA-binding transcription factor activity"/>
    <property type="evidence" value="ECO:0007669"/>
    <property type="project" value="InterPro"/>
</dbReference>
<dbReference type="InterPro" id="IPR011663">
    <property type="entry name" value="UTRA"/>
</dbReference>
<dbReference type="EMBL" id="FOME01000001">
    <property type="protein sequence ID" value="SFC65907.1"/>
    <property type="molecule type" value="Genomic_DNA"/>
</dbReference>
<evidence type="ECO:0000256" key="2">
    <source>
        <dbReference type="ARBA" id="ARBA00023125"/>
    </source>
</evidence>
<reference evidence="7 8" key="2">
    <citation type="submission" date="2016-10" db="EMBL/GenBank/DDBJ databases">
        <authorList>
            <person name="Varghese N."/>
            <person name="Submissions S."/>
        </authorList>
    </citation>
    <scope>NUCLEOTIDE SEQUENCE [LARGE SCALE GENOMIC DNA]</scope>
    <source>
        <strain evidence="8">ATCC 20501</strain>
        <strain evidence="6 7">CGMCC 4.3529</strain>
    </source>
</reference>
<sequence length="266" mass="29731">MSRRAGARIPLHEQMYTVIRARIASREWDQGHQLPPEWQLADEFGVSRGTARQAITRLVNDGLLDRSAGRGTFVADRQPLAYPVSDLLGFSRRITDSGRTPSSRVVQVDVVQRSQAPADFVFDNAVRKLLSIGRVRLADDIPVALEHFYLPWPRFAGLADIDLESVGIYDTLEADFGVKIQLGDFTLTIADLDEWQAEQLDDPPGSPVFLMRGCVVDNNEVIIAGVSSYYRRDAFSFQFSMARREHGQHPVARPLNPVLSLQPDTA</sequence>
<dbReference type="PRINTS" id="PR00035">
    <property type="entry name" value="HTHGNTR"/>
</dbReference>
<organism evidence="5 8">
    <name type="scientific">Saccharopolyspora kobensis</name>
    <dbReference type="NCBI Taxonomy" id="146035"/>
    <lineage>
        <taxon>Bacteria</taxon>
        <taxon>Bacillati</taxon>
        <taxon>Actinomycetota</taxon>
        <taxon>Actinomycetes</taxon>
        <taxon>Pseudonocardiales</taxon>
        <taxon>Pseudonocardiaceae</taxon>
        <taxon>Saccharopolyspora</taxon>
    </lineage>
</organism>
<dbReference type="InterPro" id="IPR028978">
    <property type="entry name" value="Chorismate_lyase_/UTRA_dom_sf"/>
</dbReference>
<name>A0A1H5V5L2_9PSEU</name>
<dbReference type="SUPFAM" id="SSF64288">
    <property type="entry name" value="Chorismate lyase-like"/>
    <property type="match status" value="1"/>
</dbReference>
<dbReference type="CDD" id="cd07377">
    <property type="entry name" value="WHTH_GntR"/>
    <property type="match status" value="1"/>
</dbReference>
<dbReference type="InterPro" id="IPR036390">
    <property type="entry name" value="WH_DNA-bd_sf"/>
</dbReference>
<dbReference type="Proteomes" id="UP000236729">
    <property type="component" value="Unassembled WGS sequence"/>
</dbReference>
<dbReference type="Pfam" id="PF07702">
    <property type="entry name" value="UTRA"/>
    <property type="match status" value="1"/>
</dbReference>
<gene>
    <name evidence="5" type="ORF">SAMN02982929_00749</name>
    <name evidence="6" type="ORF">SAMN05216506_1011322</name>
</gene>
<dbReference type="InterPro" id="IPR050679">
    <property type="entry name" value="Bact_HTH_transcr_reg"/>
</dbReference>
<dbReference type="SMR" id="A0A1H5V5L2"/>
<evidence type="ECO:0000313" key="5">
    <source>
        <dbReference type="EMBL" id="SEF81737.1"/>
    </source>
</evidence>
<dbReference type="GO" id="GO:0045892">
    <property type="term" value="P:negative regulation of DNA-templated transcription"/>
    <property type="evidence" value="ECO:0007669"/>
    <property type="project" value="TreeGrafter"/>
</dbReference>
<dbReference type="Proteomes" id="UP000199690">
    <property type="component" value="Unassembled WGS sequence"/>
</dbReference>